<evidence type="ECO:0000313" key="2">
    <source>
        <dbReference type="EMBL" id="TRW89949.1"/>
    </source>
</evidence>
<comment type="caution">
    <text evidence="2">The sequence shown here is derived from an EMBL/GenBank/DDBJ whole genome shotgun (WGS) entry which is preliminary data.</text>
</comment>
<dbReference type="Proteomes" id="UP000733744">
    <property type="component" value="Unassembled WGS sequence"/>
</dbReference>
<organism evidence="2 3">
    <name type="scientific">Candidatus Methylobacter oryzae</name>
    <dbReference type="NCBI Taxonomy" id="2497749"/>
    <lineage>
        <taxon>Bacteria</taxon>
        <taxon>Pseudomonadati</taxon>
        <taxon>Pseudomonadota</taxon>
        <taxon>Gammaproteobacteria</taxon>
        <taxon>Methylococcales</taxon>
        <taxon>Methylococcaceae</taxon>
        <taxon>Methylobacter</taxon>
    </lineage>
</organism>
<evidence type="ECO:0008006" key="4">
    <source>
        <dbReference type="Google" id="ProtNLM"/>
    </source>
</evidence>
<reference evidence="2 3" key="1">
    <citation type="journal article" date="2019" name="Antonie Van Leeuwenhoek">
        <title>Description of 'Ca. Methylobacter oryzae' KRF1, a novel species from the environmentally important Methylobacter clade 2.</title>
        <authorList>
            <person name="Khatri K."/>
            <person name="Mohite J.A."/>
            <person name="Pandit P.S."/>
            <person name="Bahulikar R."/>
            <person name="Rahalkar M.C."/>
        </authorList>
    </citation>
    <scope>NUCLEOTIDE SEQUENCE [LARGE SCALE GENOMIC DNA]</scope>
    <source>
        <strain evidence="2 3">KRF1</strain>
    </source>
</reference>
<accession>A0ABY3C5N2</accession>
<proteinExistence type="predicted"/>
<sequence>MFQYTKKCSKALIGQDRQVAGLFANYQAALNKIDALEKSLTLKTQELNQSSEVQRLLKQGLEKCTASLAPLQAQLQDIAVSVDQLRQENKLLKLSNDKWLQRALKLEFEVLTVKDELTKITNERDLAKEMCEILQVRLMSAEKERYR</sequence>
<evidence type="ECO:0000256" key="1">
    <source>
        <dbReference type="SAM" id="Coils"/>
    </source>
</evidence>
<keyword evidence="1" id="KW-0175">Coiled coil</keyword>
<name>A0ABY3C5N2_9GAMM</name>
<dbReference type="RefSeq" id="WP_143733267.1">
    <property type="nucleotide sequence ID" value="NZ_RYFG02000120.1"/>
</dbReference>
<evidence type="ECO:0000313" key="3">
    <source>
        <dbReference type="Proteomes" id="UP000733744"/>
    </source>
</evidence>
<feature type="coiled-coil region" evidence="1">
    <location>
        <begin position="82"/>
        <end position="144"/>
    </location>
</feature>
<keyword evidence="3" id="KW-1185">Reference proteome</keyword>
<dbReference type="EMBL" id="RYFG02000120">
    <property type="protein sequence ID" value="TRW89949.1"/>
    <property type="molecule type" value="Genomic_DNA"/>
</dbReference>
<gene>
    <name evidence="2" type="ORF">EKO24_020215</name>
</gene>
<protein>
    <recommendedName>
        <fullName evidence="4">Flagellar FliJ protein</fullName>
    </recommendedName>
</protein>